<keyword evidence="3 9" id="KW-0132">Cell division</keyword>
<dbReference type="Proteomes" id="UP000198988">
    <property type="component" value="Unassembled WGS sequence"/>
</dbReference>
<protein>
    <submittedName>
        <fullName evidence="9">[weak similarity to] cell division proteinFtsQ</fullName>
    </submittedName>
</protein>
<evidence type="ECO:0000256" key="2">
    <source>
        <dbReference type="ARBA" id="ARBA00022519"/>
    </source>
</evidence>
<reference evidence="10" key="1">
    <citation type="submission" date="2016-06" db="EMBL/GenBank/DDBJ databases">
        <authorList>
            <person name="Petersen J."/>
            <person name="Sayavedra L."/>
        </authorList>
    </citation>
    <scope>NUCLEOTIDE SEQUENCE [LARGE SCALE GENOMIC DNA]</scope>
    <source>
        <strain evidence="10">BazSymA</strain>
    </source>
</reference>
<keyword evidence="2" id="KW-0997">Cell inner membrane</keyword>
<dbReference type="Pfam" id="PF03799">
    <property type="entry name" value="FtsQ_DivIB_C"/>
    <property type="match status" value="1"/>
</dbReference>
<dbReference type="GO" id="GO:0090529">
    <property type="term" value="P:cell septum assembly"/>
    <property type="evidence" value="ECO:0007669"/>
    <property type="project" value="InterPro"/>
</dbReference>
<dbReference type="InterPro" id="IPR005548">
    <property type="entry name" value="Cell_div_FtsQ/DivIB_C"/>
</dbReference>
<keyword evidence="5 7" id="KW-1133">Transmembrane helix</keyword>
<organism evidence="9 10">
    <name type="scientific">Bathymodiolus azoricus thioautotrophic gill symbiont</name>
    <dbReference type="NCBI Taxonomy" id="235205"/>
    <lineage>
        <taxon>Bacteria</taxon>
        <taxon>Pseudomonadati</taxon>
        <taxon>Pseudomonadota</taxon>
        <taxon>Gammaproteobacteria</taxon>
        <taxon>sulfur-oxidizing symbionts</taxon>
    </lineage>
</organism>
<evidence type="ECO:0000259" key="8">
    <source>
        <dbReference type="Pfam" id="PF03799"/>
    </source>
</evidence>
<feature type="domain" description="Cell division protein FtsQ/DivIB C-terminal" evidence="8">
    <location>
        <begin position="140"/>
        <end position="247"/>
    </location>
</feature>
<dbReference type="RefSeq" id="WP_195910115.1">
    <property type="nucleotide sequence ID" value="NZ_CAESAP020000136.1"/>
</dbReference>
<dbReference type="EMBL" id="CDSC02000285">
    <property type="protein sequence ID" value="SEH87749.1"/>
    <property type="molecule type" value="Genomic_DNA"/>
</dbReference>
<feature type="transmembrane region" description="Helical" evidence="7">
    <location>
        <begin position="21"/>
        <end position="42"/>
    </location>
</feature>
<evidence type="ECO:0000256" key="7">
    <source>
        <dbReference type="SAM" id="Phobius"/>
    </source>
</evidence>
<keyword evidence="1" id="KW-1003">Cell membrane</keyword>
<dbReference type="PANTHER" id="PTHR35851">
    <property type="entry name" value="CELL DIVISION PROTEIN FTSQ"/>
    <property type="match status" value="1"/>
</dbReference>
<evidence type="ECO:0000256" key="5">
    <source>
        <dbReference type="ARBA" id="ARBA00022989"/>
    </source>
</evidence>
<dbReference type="InterPro" id="IPR026579">
    <property type="entry name" value="FtsQ"/>
</dbReference>
<accession>A0A1H6LQK7</accession>
<sequence length="256" mass="29981">MAKKKRRSKFNKRTKTRGGEIKPLAISFAILSTIGLIVWGVLSVMESPFLKAKIHWEIDSQLPIAPIVLKKSIHSLTDNKYQFDTDKIKQILEFQPWVAKAHITEQWLSNDIQIKIKSQQIAMRWENNDCKKKKTLHCTGYISNNGELFTPQKTVKSEAPLAHSKAKKEIVMQLYQDYQDYQKQAGKMPIKSFSKTHIDQLTFKPNIKVNLGYQQKKQRLARFLKTYKKLRKKVARKKLDKATFDMRYPKGFTFKY</sequence>
<evidence type="ECO:0000256" key="4">
    <source>
        <dbReference type="ARBA" id="ARBA00022692"/>
    </source>
</evidence>
<keyword evidence="6" id="KW-0131">Cell cycle</keyword>
<proteinExistence type="predicted"/>
<evidence type="ECO:0000256" key="1">
    <source>
        <dbReference type="ARBA" id="ARBA00022475"/>
    </source>
</evidence>
<dbReference type="InterPro" id="IPR045335">
    <property type="entry name" value="FtsQ_C_sf"/>
</dbReference>
<dbReference type="Gene3D" id="3.40.50.11690">
    <property type="entry name" value="Cell division protein FtsQ/DivIB"/>
    <property type="match status" value="1"/>
</dbReference>
<evidence type="ECO:0000313" key="10">
    <source>
        <dbReference type="Proteomes" id="UP000198988"/>
    </source>
</evidence>
<evidence type="ECO:0000313" key="9">
    <source>
        <dbReference type="EMBL" id="SEH87749.1"/>
    </source>
</evidence>
<name>A0A1H6LQK7_9GAMM</name>
<keyword evidence="7" id="KW-0472">Membrane</keyword>
<dbReference type="AlphaFoldDB" id="A0A1H6LQK7"/>
<gene>
    <name evidence="9" type="ORF">BAZSYMA_ACONTIG00152_5</name>
</gene>
<evidence type="ECO:0000256" key="3">
    <source>
        <dbReference type="ARBA" id="ARBA00022618"/>
    </source>
</evidence>
<dbReference type="PANTHER" id="PTHR35851:SF1">
    <property type="entry name" value="CELL DIVISION PROTEIN FTSQ"/>
    <property type="match status" value="1"/>
</dbReference>
<evidence type="ECO:0000256" key="6">
    <source>
        <dbReference type="ARBA" id="ARBA00023306"/>
    </source>
</evidence>
<keyword evidence="4 7" id="KW-0812">Transmembrane</keyword>